<comment type="function">
    <text evidence="18">DNA polymerase III is a complex, multichain enzyme responsible for most of the replicative synthesis in bacteria. The epsilon subunit contain the editing function and is a proofreading 3'-5' exonuclease.</text>
</comment>
<evidence type="ECO:0000313" key="21">
    <source>
        <dbReference type="Proteomes" id="UP000199603"/>
    </source>
</evidence>
<dbReference type="EMBL" id="FNAG01000001">
    <property type="protein sequence ID" value="SDD09136.1"/>
    <property type="molecule type" value="Genomic_DNA"/>
</dbReference>
<evidence type="ECO:0000256" key="15">
    <source>
        <dbReference type="PIRSR" id="PIRSR606309-1"/>
    </source>
</evidence>
<accession>A0A1G6RYV6</accession>
<comment type="subunit">
    <text evidence="18">DNA polymerase III contains a core (composed of alpha, epsilon and theta chains) that associates with a tau subunit. This core dimerizes to form the POLIII' complex. PolIII' associates with the gamma complex (composed of gamma, delta, delta', psi and chi chains) and with the beta chain to form the complete DNA polymerase III complex.</text>
</comment>
<dbReference type="AlphaFoldDB" id="A0A1G6RYV6"/>
<dbReference type="FunFam" id="3.30.420.10:FF:000012">
    <property type="entry name" value="DNA polymerase III subunit epsilon"/>
    <property type="match status" value="1"/>
</dbReference>
<dbReference type="GO" id="GO:0003677">
    <property type="term" value="F:DNA binding"/>
    <property type="evidence" value="ECO:0007669"/>
    <property type="project" value="InterPro"/>
</dbReference>
<dbReference type="InterPro" id="IPR013520">
    <property type="entry name" value="Ribonucl_H"/>
</dbReference>
<dbReference type="InterPro" id="IPR012337">
    <property type="entry name" value="RNaseH-like_sf"/>
</dbReference>
<dbReference type="CDD" id="cd06131">
    <property type="entry name" value="DNA_pol_III_epsilon_Ecoli_like"/>
    <property type="match status" value="1"/>
</dbReference>
<dbReference type="Proteomes" id="UP000199603">
    <property type="component" value="Unassembled WGS sequence"/>
</dbReference>
<evidence type="ECO:0000256" key="13">
    <source>
        <dbReference type="ARBA" id="ARBA00023211"/>
    </source>
</evidence>
<dbReference type="SUPFAM" id="SSF53098">
    <property type="entry name" value="Ribonuclease H-like"/>
    <property type="match status" value="1"/>
</dbReference>
<keyword evidence="7 18" id="KW-0540">Nuclease</keyword>
<evidence type="ECO:0000313" key="20">
    <source>
        <dbReference type="EMBL" id="SDD09136.1"/>
    </source>
</evidence>
<sequence length="235" mass="25528">MRQVVLDTETTGMPVERGHRIIEIGAVEIINRRLTGRTFHHYIHPEREIDEGAQAVHGISLEFLEGKPRFAGIADELIEFLRGAELIAHNAAFDVGFLNAELARLPNTPSVRDLAIVTDTLAMARERYPGQRNSLDALCKRLGVDNGHRNLHGALLDAELLADVYLAMTSGQTDLGLAVAAESAAAASARRVSFDPGQLRVVAASEDDLQAHRAWVDKLRGASGGRSLWPEAAEA</sequence>
<keyword evidence="8 17" id="KW-0479">Metal-binding</keyword>
<evidence type="ECO:0000256" key="16">
    <source>
        <dbReference type="PIRSR" id="PIRSR606309-2"/>
    </source>
</evidence>
<evidence type="ECO:0000256" key="3">
    <source>
        <dbReference type="ARBA" id="ARBA00020352"/>
    </source>
</evidence>
<dbReference type="Gene3D" id="3.30.420.10">
    <property type="entry name" value="Ribonuclease H-like superfamily/Ribonuclease H"/>
    <property type="match status" value="1"/>
</dbReference>
<evidence type="ECO:0000256" key="12">
    <source>
        <dbReference type="ARBA" id="ARBA00022932"/>
    </source>
</evidence>
<dbReference type="PANTHER" id="PTHR30231">
    <property type="entry name" value="DNA POLYMERASE III SUBUNIT EPSILON"/>
    <property type="match status" value="1"/>
</dbReference>
<feature type="binding site" evidence="16">
    <location>
        <position position="57"/>
    </location>
    <ligand>
        <name>substrate</name>
    </ligand>
</feature>
<reference evidence="20 21" key="1">
    <citation type="submission" date="2016-10" db="EMBL/GenBank/DDBJ databases">
        <authorList>
            <person name="de Groot N.N."/>
        </authorList>
    </citation>
    <scope>NUCLEOTIDE SEQUENCE [LARGE SCALE GENOMIC DNA]</scope>
    <source>
        <strain evidence="20 21">DSM 16957</strain>
    </source>
</reference>
<dbReference type="GO" id="GO:0046872">
    <property type="term" value="F:metal ion binding"/>
    <property type="evidence" value="ECO:0007669"/>
    <property type="project" value="UniProtKB-KW"/>
</dbReference>
<keyword evidence="9 18" id="KW-0378">Hydrolase</keyword>
<keyword evidence="21" id="KW-1185">Reference proteome</keyword>
<dbReference type="SMART" id="SM00479">
    <property type="entry name" value="EXOIII"/>
    <property type="match status" value="1"/>
</dbReference>
<comment type="cofactor">
    <cofactor evidence="17">
        <name>Mg(2+)</name>
        <dbReference type="ChEBI" id="CHEBI:18420"/>
    </cofactor>
    <cofactor evidence="17">
        <name>Mn(2+)</name>
        <dbReference type="ChEBI" id="CHEBI:29035"/>
    </cofactor>
    <text evidence="17">Binds 2 divalent metal cations. Magnesium or manganese.</text>
</comment>
<dbReference type="OrthoDB" id="9804290at2"/>
<evidence type="ECO:0000256" key="1">
    <source>
        <dbReference type="ARBA" id="ARBA00001936"/>
    </source>
</evidence>
<proteinExistence type="predicted"/>
<evidence type="ECO:0000256" key="17">
    <source>
        <dbReference type="PIRSR" id="PIRSR606309-3"/>
    </source>
</evidence>
<keyword evidence="12 18" id="KW-0239">DNA-directed DNA polymerase</keyword>
<evidence type="ECO:0000256" key="8">
    <source>
        <dbReference type="ARBA" id="ARBA00022723"/>
    </source>
</evidence>
<keyword evidence="6 18" id="KW-0235">DNA replication</keyword>
<organism evidence="20 21">
    <name type="scientific">Aquimonas voraii</name>
    <dbReference type="NCBI Taxonomy" id="265719"/>
    <lineage>
        <taxon>Bacteria</taxon>
        <taxon>Pseudomonadati</taxon>
        <taxon>Pseudomonadota</taxon>
        <taxon>Gammaproteobacteria</taxon>
        <taxon>Lysobacterales</taxon>
        <taxon>Lysobacteraceae</taxon>
        <taxon>Aquimonas</taxon>
    </lineage>
</organism>
<evidence type="ECO:0000256" key="14">
    <source>
        <dbReference type="ARBA" id="ARBA00049244"/>
    </source>
</evidence>
<dbReference type="NCBIfam" id="TIGR01406">
    <property type="entry name" value="dnaQ_proteo"/>
    <property type="match status" value="1"/>
</dbReference>
<keyword evidence="11 17" id="KW-0460">Magnesium</keyword>
<evidence type="ECO:0000256" key="11">
    <source>
        <dbReference type="ARBA" id="ARBA00022842"/>
    </source>
</evidence>
<feature type="binding site" evidence="17">
    <location>
        <position position="157"/>
    </location>
    <ligand>
        <name>a divalent metal cation</name>
        <dbReference type="ChEBI" id="CHEBI:60240"/>
        <label>1</label>
        <note>catalytic</note>
    </ligand>
</feature>
<evidence type="ECO:0000259" key="19">
    <source>
        <dbReference type="SMART" id="SM00479"/>
    </source>
</evidence>
<dbReference type="GO" id="GO:0005829">
    <property type="term" value="C:cytosol"/>
    <property type="evidence" value="ECO:0007669"/>
    <property type="project" value="TreeGrafter"/>
</dbReference>
<evidence type="ECO:0000256" key="10">
    <source>
        <dbReference type="ARBA" id="ARBA00022839"/>
    </source>
</evidence>
<dbReference type="PANTHER" id="PTHR30231:SF41">
    <property type="entry name" value="DNA POLYMERASE III SUBUNIT EPSILON"/>
    <property type="match status" value="1"/>
</dbReference>
<evidence type="ECO:0000256" key="18">
    <source>
        <dbReference type="RuleBase" id="RU364087"/>
    </source>
</evidence>
<comment type="cofactor">
    <cofactor evidence="1 18">
        <name>Mn(2+)</name>
        <dbReference type="ChEBI" id="CHEBI:29035"/>
    </cofactor>
</comment>
<dbReference type="RefSeq" id="WP_091237653.1">
    <property type="nucleotide sequence ID" value="NZ_FNAG01000001.1"/>
</dbReference>
<keyword evidence="5 18" id="KW-0548">Nucleotidyltransferase</keyword>
<evidence type="ECO:0000256" key="4">
    <source>
        <dbReference type="ARBA" id="ARBA00022679"/>
    </source>
</evidence>
<evidence type="ECO:0000256" key="2">
    <source>
        <dbReference type="ARBA" id="ARBA00012417"/>
    </source>
</evidence>
<feature type="binding site" evidence="17">
    <location>
        <position position="9"/>
    </location>
    <ligand>
        <name>a divalent metal cation</name>
        <dbReference type="ChEBI" id="CHEBI:60240"/>
        <label>1</label>
        <note>catalytic</note>
    </ligand>
</feature>
<evidence type="ECO:0000256" key="7">
    <source>
        <dbReference type="ARBA" id="ARBA00022722"/>
    </source>
</evidence>
<dbReference type="InterPro" id="IPR006309">
    <property type="entry name" value="DnaQ_proteo"/>
</dbReference>
<dbReference type="GO" id="GO:0045004">
    <property type="term" value="P:DNA replication proofreading"/>
    <property type="evidence" value="ECO:0007669"/>
    <property type="project" value="TreeGrafter"/>
</dbReference>
<dbReference type="InterPro" id="IPR006054">
    <property type="entry name" value="DnaQ"/>
</dbReference>
<comment type="catalytic activity">
    <reaction evidence="14 18">
        <text>DNA(n) + a 2'-deoxyribonucleoside 5'-triphosphate = DNA(n+1) + diphosphate</text>
        <dbReference type="Rhea" id="RHEA:22508"/>
        <dbReference type="Rhea" id="RHEA-COMP:17339"/>
        <dbReference type="Rhea" id="RHEA-COMP:17340"/>
        <dbReference type="ChEBI" id="CHEBI:33019"/>
        <dbReference type="ChEBI" id="CHEBI:61560"/>
        <dbReference type="ChEBI" id="CHEBI:173112"/>
        <dbReference type="EC" id="2.7.7.7"/>
    </reaction>
</comment>
<dbReference type="GO" id="GO:0008408">
    <property type="term" value="F:3'-5' exonuclease activity"/>
    <property type="evidence" value="ECO:0007669"/>
    <property type="project" value="TreeGrafter"/>
</dbReference>
<gene>
    <name evidence="18" type="primary">dnaQ</name>
    <name evidence="20" type="ORF">SAMN04488509_101156</name>
</gene>
<feature type="binding site" evidence="16">
    <location>
        <position position="9"/>
    </location>
    <ligand>
        <name>substrate</name>
    </ligand>
</feature>
<dbReference type="GO" id="GO:0003887">
    <property type="term" value="F:DNA-directed DNA polymerase activity"/>
    <property type="evidence" value="ECO:0007669"/>
    <property type="project" value="UniProtKB-KW"/>
</dbReference>
<feature type="domain" description="Exonuclease" evidence="19">
    <location>
        <begin position="2"/>
        <end position="174"/>
    </location>
</feature>
<name>A0A1G6RYV6_9GAMM</name>
<dbReference type="STRING" id="265719.SAMN04488509_101156"/>
<feature type="binding site" evidence="16">
    <location>
        <position position="157"/>
    </location>
    <ligand>
        <name>substrate</name>
    </ligand>
</feature>
<dbReference type="NCBIfam" id="NF004316">
    <property type="entry name" value="PRK05711.1"/>
    <property type="match status" value="1"/>
</dbReference>
<feature type="active site" description="Proton acceptor" evidence="15">
    <location>
        <position position="152"/>
    </location>
</feature>
<evidence type="ECO:0000256" key="5">
    <source>
        <dbReference type="ARBA" id="ARBA00022695"/>
    </source>
</evidence>
<evidence type="ECO:0000256" key="9">
    <source>
        <dbReference type="ARBA" id="ARBA00022801"/>
    </source>
</evidence>
<feature type="binding site" evidence="17">
    <location>
        <position position="7"/>
    </location>
    <ligand>
        <name>a divalent metal cation</name>
        <dbReference type="ChEBI" id="CHEBI:60240"/>
        <label>1</label>
        <note>catalytic</note>
    </ligand>
</feature>
<dbReference type="Pfam" id="PF00929">
    <property type="entry name" value="RNase_T"/>
    <property type="match status" value="1"/>
</dbReference>
<keyword evidence="13 17" id="KW-0464">Manganese</keyword>
<keyword evidence="10 18" id="KW-0269">Exonuclease</keyword>
<evidence type="ECO:0000256" key="6">
    <source>
        <dbReference type="ARBA" id="ARBA00022705"/>
    </source>
</evidence>
<dbReference type="EC" id="2.7.7.7" evidence="2 18"/>
<feature type="binding site" evidence="16">
    <location>
        <position position="7"/>
    </location>
    <ligand>
        <name>substrate</name>
    </ligand>
</feature>
<protein>
    <recommendedName>
        <fullName evidence="3 18">DNA polymerase III subunit epsilon</fullName>
        <ecNumber evidence="2 18">2.7.7.7</ecNumber>
    </recommendedName>
</protein>
<keyword evidence="4 18" id="KW-0808">Transferase</keyword>
<dbReference type="NCBIfam" id="TIGR00573">
    <property type="entry name" value="dnaq"/>
    <property type="match status" value="1"/>
</dbReference>
<dbReference type="InterPro" id="IPR036397">
    <property type="entry name" value="RNaseH_sf"/>
</dbReference>